<protein>
    <submittedName>
        <fullName evidence="1">Uncharacterized protein</fullName>
    </submittedName>
</protein>
<dbReference type="EnsemblBacteria" id="AAT82552">
    <property type="protein sequence ID" value="AAT82552"/>
    <property type="gene ID" value="PPA0795"/>
</dbReference>
<sequence length="91" mass="9560">MTLYFPELQHERAGSDRCERFGFARPMHTRAAVGQLLQGAAVMPFSRLLWRVLGEVGLADEVGGMEAGLRTVVGSGGTRLSGGSGPAVNSG</sequence>
<dbReference type="AlphaFoldDB" id="Q6A9L4"/>
<dbReference type="HOGENOM" id="CLU_187667_0_0_11"/>
<evidence type="ECO:0000313" key="2">
    <source>
        <dbReference type="Proteomes" id="UP000000603"/>
    </source>
</evidence>
<dbReference type="KEGG" id="pac:PPA0795"/>
<organism evidence="1 2">
    <name type="scientific">Cutibacterium acnes (strain DSM 16379 / KPA171202)</name>
    <name type="common">Propionibacterium acnes</name>
    <dbReference type="NCBI Taxonomy" id="267747"/>
    <lineage>
        <taxon>Bacteria</taxon>
        <taxon>Bacillati</taxon>
        <taxon>Actinomycetota</taxon>
        <taxon>Actinomycetes</taxon>
        <taxon>Propionibacteriales</taxon>
        <taxon>Propionibacteriaceae</taxon>
        <taxon>Cutibacterium</taxon>
    </lineage>
</organism>
<proteinExistence type="predicted"/>
<name>Q6A9L4_CUTAK</name>
<accession>Q6A9L4</accession>
<reference evidence="1 2" key="1">
    <citation type="journal article" date="2004" name="Science">
        <title>The complete genome sequence of Propionibacterium acnes, a commensal of human skin.</title>
        <authorList>
            <person name="Bruggemann H."/>
            <person name="Henne A."/>
            <person name="Hoster F."/>
            <person name="Liesegang H."/>
            <person name="Wiezer A."/>
            <person name="Strittmatter A."/>
            <person name="Hujer S."/>
            <person name="Durre P."/>
            <person name="Gottschalk G."/>
        </authorList>
    </citation>
    <scope>NUCLEOTIDE SEQUENCE [LARGE SCALE GENOMIC DNA]</scope>
    <source>
        <strain evidence="2">DSM 16379 / KPA171202</strain>
    </source>
</reference>
<gene>
    <name evidence="1" type="ordered locus">PPA0795</name>
</gene>
<dbReference type="RefSeq" id="WP_011183746.1">
    <property type="nucleotide sequence ID" value="NC_006085.1"/>
</dbReference>
<evidence type="ECO:0000313" key="1">
    <source>
        <dbReference type="EMBL" id="AAT82552.1"/>
    </source>
</evidence>
<dbReference type="EMBL" id="AE017283">
    <property type="protein sequence ID" value="AAT82552.1"/>
    <property type="molecule type" value="Genomic_DNA"/>
</dbReference>
<dbReference type="Proteomes" id="UP000000603">
    <property type="component" value="Chromosome"/>
</dbReference>